<evidence type="ECO:0000256" key="1">
    <source>
        <dbReference type="SAM" id="MobiDB-lite"/>
    </source>
</evidence>
<keyword evidence="3" id="KW-1185">Reference proteome</keyword>
<dbReference type="GO" id="GO:0031047">
    <property type="term" value="P:regulatory ncRNA-mediated gene silencing"/>
    <property type="evidence" value="ECO:0007669"/>
    <property type="project" value="InterPro"/>
</dbReference>
<feature type="compositionally biased region" description="Basic and acidic residues" evidence="1">
    <location>
        <begin position="33"/>
        <end position="43"/>
    </location>
</feature>
<dbReference type="Pfam" id="PF03468">
    <property type="entry name" value="XS"/>
    <property type="match status" value="1"/>
</dbReference>
<evidence type="ECO:0000313" key="4">
    <source>
        <dbReference type="RefSeq" id="XP_039133609.1"/>
    </source>
</evidence>
<dbReference type="Gene3D" id="3.30.70.2890">
    <property type="entry name" value="XS domain"/>
    <property type="match status" value="1"/>
</dbReference>
<feature type="region of interest" description="Disordered" evidence="1">
    <location>
        <begin position="617"/>
        <end position="645"/>
    </location>
</feature>
<reference evidence="4" key="1">
    <citation type="submission" date="2025-08" db="UniProtKB">
        <authorList>
            <consortium name="RefSeq"/>
        </authorList>
    </citation>
    <scope>IDENTIFICATION</scope>
</reference>
<sequence length="906" mass="103603">MRGSTRSRGGGREGRGARASPPSTPTGPTASTKNKERLSDWRHATVPRRSRRSLSPPRPQLSPSRGNTTIDRREHALRHQYQEKQQLQRVHRPSPTVPPPRSRGAAFGDLVEGYQYPPKYMLPDHPSESKLPRPINDSEIYHHGIVAPHSSSGLDIQDMLSHKSVFSDNVPMRPFLGHPSDGTYPKDSTVMKSTEDHGGGTGTLTRGIRDNEGIRYHNHPSDTHVEVEREKVYSRDRSFPFVPPSHRMSSFPGSSASFVNNDYVNMYHDHLHQPSDEFGRGTSSKLLENPLHREVFGSADTLRRAPVSPLARDEPWEYAYREMGQRERDDHGYVVADNMRLKAPLEYSGEYQDPLSSLFMDAAEDTVNEAGDASWKTVHETGLWDQRRVLPREVLPECRIHREACEDFLDSSESKQYDFRMKVSRDHEPELYEENHAFGRDSGPIDYRGRVKSPMLLDHHVSIYKHDISPPPTEYYRDDLDVYEPSSERMIRNQYYSMEEDIIRGDLTRMVDNRNAFKRIQPPVGDDGIWLNEDRIRTRHSKRSALGRSQHRMASHQMLAPDDGLYSGNSTRHIDVGRGQTLKRRLRPGPSDFNGSFSSERRHSSLRPLKFLKRSIENRNGGSEVQTRDFSSGNNLLKKTEPPEGSEEFKQLVHKAFLRYTKMLNESPQHRERYQETGKASNLLCCACRSQKKYFPHVHGLVSHSYYFPKVGLRTEHLGLHKALCLLMGWNWHMTPDSSRAYQTRPATEAKALKEDLILWPPIIVVHNSSIGAKNKIITIKRMEEILKEMSFETGKIRVSCVNPPDESIFLVKFMPTLSGLREAERLHNHYADNKRGRKGFLDVLLKNTDGESRGAGQLDKSEELLHGYMAIAEDLVKLDQETKKRCLVRSKKEIKAIADAPINAD</sequence>
<feature type="domain" description="XS" evidence="2">
    <location>
        <begin position="755"/>
        <end position="876"/>
    </location>
</feature>
<dbReference type="GeneID" id="120270623"/>
<feature type="region of interest" description="Disordered" evidence="1">
    <location>
        <begin position="1"/>
        <end position="108"/>
    </location>
</feature>
<evidence type="ECO:0000313" key="3">
    <source>
        <dbReference type="Proteomes" id="UP001515500"/>
    </source>
</evidence>
<dbReference type="PANTHER" id="PTHR46619">
    <property type="entry name" value="RNA RECOGNITION MOTIF XS DOMAIN PROTEIN-RELATED"/>
    <property type="match status" value="1"/>
</dbReference>
<name>A0AB40C1I2_DIOCR</name>
<feature type="compositionally biased region" description="Low complexity" evidence="1">
    <location>
        <begin position="17"/>
        <end position="32"/>
    </location>
</feature>
<protein>
    <submittedName>
        <fullName evidence="4">Uncharacterized protein LOC120270623</fullName>
    </submittedName>
</protein>
<feature type="region of interest" description="Disordered" evidence="1">
    <location>
        <begin position="191"/>
        <end position="219"/>
    </location>
</feature>
<feature type="compositionally biased region" description="Polar residues" evidence="1">
    <location>
        <begin position="618"/>
        <end position="637"/>
    </location>
</feature>
<proteinExistence type="predicted"/>
<dbReference type="Proteomes" id="UP001515500">
    <property type="component" value="Chromosome 10"/>
</dbReference>
<dbReference type="AlphaFoldDB" id="A0AB40C1I2"/>
<dbReference type="InterPro" id="IPR005380">
    <property type="entry name" value="XS_domain"/>
</dbReference>
<dbReference type="InterPro" id="IPR038588">
    <property type="entry name" value="XS_domain_sf"/>
</dbReference>
<accession>A0AB40C1I2</accession>
<gene>
    <name evidence="4" type="primary">LOC120270623</name>
</gene>
<organism evidence="3 4">
    <name type="scientific">Dioscorea cayennensis subsp. rotundata</name>
    <name type="common">White Guinea yam</name>
    <name type="synonym">Dioscorea rotundata</name>
    <dbReference type="NCBI Taxonomy" id="55577"/>
    <lineage>
        <taxon>Eukaryota</taxon>
        <taxon>Viridiplantae</taxon>
        <taxon>Streptophyta</taxon>
        <taxon>Embryophyta</taxon>
        <taxon>Tracheophyta</taxon>
        <taxon>Spermatophyta</taxon>
        <taxon>Magnoliopsida</taxon>
        <taxon>Liliopsida</taxon>
        <taxon>Dioscoreales</taxon>
        <taxon>Dioscoreaceae</taxon>
        <taxon>Dioscorea</taxon>
    </lineage>
</organism>
<dbReference type="RefSeq" id="XP_039133609.1">
    <property type="nucleotide sequence ID" value="XM_039277675.1"/>
</dbReference>
<feature type="compositionally biased region" description="Basic and acidic residues" evidence="1">
    <location>
        <begin position="207"/>
        <end position="219"/>
    </location>
</feature>
<evidence type="ECO:0000259" key="2">
    <source>
        <dbReference type="Pfam" id="PF03468"/>
    </source>
</evidence>
<dbReference type="PANTHER" id="PTHR46619:SF2">
    <property type="entry name" value="XS DOMAIN PROTEIN"/>
    <property type="match status" value="1"/>
</dbReference>